<comment type="caution">
    <text evidence="1">The sequence shown here is derived from an EMBL/GenBank/DDBJ whole genome shotgun (WGS) entry which is preliminary data.</text>
</comment>
<accession>A0ABD2P0G8</accession>
<protein>
    <submittedName>
        <fullName evidence="1">Uncharacterized protein</fullName>
    </submittedName>
</protein>
<sequence length="106" mass="12338">MKRKFCTVYNSQFIALLYELNRKGSSLQKNLEHTDPALRLSKNLCQTNGNIFPSITSVILNFIELLKCEVRFEYLINTLETLKIMKTSFAIPHYPVQLNSKYVSVY</sequence>
<dbReference type="EMBL" id="JABFTP020000165">
    <property type="protein sequence ID" value="KAL3284403.1"/>
    <property type="molecule type" value="Genomic_DNA"/>
</dbReference>
<evidence type="ECO:0000313" key="1">
    <source>
        <dbReference type="EMBL" id="KAL3284403.1"/>
    </source>
</evidence>
<organism evidence="1 2">
    <name type="scientific">Cryptolaemus montrouzieri</name>
    <dbReference type="NCBI Taxonomy" id="559131"/>
    <lineage>
        <taxon>Eukaryota</taxon>
        <taxon>Metazoa</taxon>
        <taxon>Ecdysozoa</taxon>
        <taxon>Arthropoda</taxon>
        <taxon>Hexapoda</taxon>
        <taxon>Insecta</taxon>
        <taxon>Pterygota</taxon>
        <taxon>Neoptera</taxon>
        <taxon>Endopterygota</taxon>
        <taxon>Coleoptera</taxon>
        <taxon>Polyphaga</taxon>
        <taxon>Cucujiformia</taxon>
        <taxon>Coccinelloidea</taxon>
        <taxon>Coccinellidae</taxon>
        <taxon>Scymninae</taxon>
        <taxon>Scymnini</taxon>
        <taxon>Cryptolaemus</taxon>
    </lineage>
</organism>
<reference evidence="1 2" key="1">
    <citation type="journal article" date="2021" name="BMC Biol.">
        <title>Horizontally acquired antibacterial genes associated with adaptive radiation of ladybird beetles.</title>
        <authorList>
            <person name="Li H.S."/>
            <person name="Tang X.F."/>
            <person name="Huang Y.H."/>
            <person name="Xu Z.Y."/>
            <person name="Chen M.L."/>
            <person name="Du X.Y."/>
            <person name="Qiu B.Y."/>
            <person name="Chen P.T."/>
            <person name="Zhang W."/>
            <person name="Slipinski A."/>
            <person name="Escalona H.E."/>
            <person name="Waterhouse R.M."/>
            <person name="Zwick A."/>
            <person name="Pang H."/>
        </authorList>
    </citation>
    <scope>NUCLEOTIDE SEQUENCE [LARGE SCALE GENOMIC DNA]</scope>
    <source>
        <strain evidence="1">SYSU2018</strain>
    </source>
</reference>
<name>A0ABD2P0G8_9CUCU</name>
<proteinExistence type="predicted"/>
<gene>
    <name evidence="1" type="ORF">HHI36_018564</name>
</gene>
<evidence type="ECO:0000313" key="2">
    <source>
        <dbReference type="Proteomes" id="UP001516400"/>
    </source>
</evidence>
<dbReference type="Proteomes" id="UP001516400">
    <property type="component" value="Unassembled WGS sequence"/>
</dbReference>
<dbReference type="AlphaFoldDB" id="A0ABD2P0G8"/>
<keyword evidence="2" id="KW-1185">Reference proteome</keyword>